<dbReference type="InterPro" id="IPR001609">
    <property type="entry name" value="Myosin_head_motor_dom-like"/>
</dbReference>
<dbReference type="SUPFAM" id="SSF52540">
    <property type="entry name" value="P-loop containing nucleoside triphosphate hydrolases"/>
    <property type="match status" value="1"/>
</dbReference>
<dbReference type="InterPro" id="IPR036072">
    <property type="entry name" value="MYSc_Myo1"/>
</dbReference>
<dbReference type="GO" id="GO:0006897">
    <property type="term" value="P:endocytosis"/>
    <property type="evidence" value="ECO:0007669"/>
    <property type="project" value="TreeGrafter"/>
</dbReference>
<evidence type="ECO:0000259" key="12">
    <source>
        <dbReference type="PROSITE" id="PS50002"/>
    </source>
</evidence>
<accession>A0A9N9G0U3</accession>
<reference evidence="15" key="1">
    <citation type="submission" date="2021-06" db="EMBL/GenBank/DDBJ databases">
        <authorList>
            <person name="Kallberg Y."/>
            <person name="Tangrot J."/>
            <person name="Rosling A."/>
        </authorList>
    </citation>
    <scope>NUCLEOTIDE SEQUENCE</scope>
    <source>
        <strain evidence="15">BR232B</strain>
    </source>
</reference>
<dbReference type="GO" id="GO:0030479">
    <property type="term" value="C:actin cortical patch"/>
    <property type="evidence" value="ECO:0007669"/>
    <property type="project" value="UniProtKB-SubCell"/>
</dbReference>
<dbReference type="PROSITE" id="PS51757">
    <property type="entry name" value="TH1"/>
    <property type="match status" value="1"/>
</dbReference>
<dbReference type="GO" id="GO:0007015">
    <property type="term" value="P:actin filament organization"/>
    <property type="evidence" value="ECO:0007669"/>
    <property type="project" value="TreeGrafter"/>
</dbReference>
<gene>
    <name evidence="15" type="ORF">PBRASI_LOCUS6029</name>
</gene>
<dbReference type="FunFam" id="1.10.10.820:FF:000001">
    <property type="entry name" value="Myosin heavy chain"/>
    <property type="match status" value="1"/>
</dbReference>
<feature type="compositionally biased region" description="Low complexity" evidence="11">
    <location>
        <begin position="1122"/>
        <end position="1139"/>
    </location>
</feature>
<evidence type="ECO:0000256" key="5">
    <source>
        <dbReference type="ARBA" id="ARBA00022840"/>
    </source>
</evidence>
<feature type="domain" description="Myosin motor" evidence="13">
    <location>
        <begin position="25"/>
        <end position="734"/>
    </location>
</feature>
<evidence type="ECO:0000313" key="15">
    <source>
        <dbReference type="EMBL" id="CAG8569607.1"/>
    </source>
</evidence>
<evidence type="ECO:0000313" key="16">
    <source>
        <dbReference type="Proteomes" id="UP000789739"/>
    </source>
</evidence>
<dbReference type="InterPro" id="IPR036961">
    <property type="entry name" value="Kinesin_motor_dom_sf"/>
</dbReference>
<dbReference type="Gene3D" id="1.20.120.720">
    <property type="entry name" value="Myosin VI head, motor domain, U50 subdomain"/>
    <property type="match status" value="1"/>
</dbReference>
<feature type="domain" description="TH1" evidence="14">
    <location>
        <begin position="792"/>
        <end position="983"/>
    </location>
</feature>
<feature type="region of interest" description="Disordered" evidence="11">
    <location>
        <begin position="1019"/>
        <end position="1177"/>
    </location>
</feature>
<dbReference type="PRINTS" id="PR00193">
    <property type="entry name" value="MYOSINHEAVY"/>
</dbReference>
<dbReference type="GO" id="GO:0005524">
    <property type="term" value="F:ATP binding"/>
    <property type="evidence" value="ECO:0007669"/>
    <property type="project" value="UniProtKB-UniRule"/>
</dbReference>
<dbReference type="GO" id="GO:0051286">
    <property type="term" value="C:cell tip"/>
    <property type="evidence" value="ECO:0007669"/>
    <property type="project" value="TreeGrafter"/>
</dbReference>
<evidence type="ECO:0000256" key="8">
    <source>
        <dbReference type="ARBA" id="ARBA00023203"/>
    </source>
</evidence>
<dbReference type="FunFam" id="1.20.58.530:FF:000007">
    <property type="entry name" value="Myosin IE"/>
    <property type="match status" value="1"/>
</dbReference>
<evidence type="ECO:0000256" key="2">
    <source>
        <dbReference type="ARBA" id="ARBA00008314"/>
    </source>
</evidence>
<evidence type="ECO:0000256" key="11">
    <source>
        <dbReference type="SAM" id="MobiDB-lite"/>
    </source>
</evidence>
<dbReference type="PROSITE" id="PS50002">
    <property type="entry name" value="SH3"/>
    <property type="match status" value="1"/>
</dbReference>
<feature type="compositionally biased region" description="Low complexity" evidence="11">
    <location>
        <begin position="1087"/>
        <end position="1097"/>
    </location>
</feature>
<evidence type="ECO:0000256" key="10">
    <source>
        <dbReference type="PROSITE-ProRule" id="PRU00782"/>
    </source>
</evidence>
<dbReference type="CDD" id="cd01378">
    <property type="entry name" value="MYSc_Myo1"/>
    <property type="match status" value="1"/>
</dbReference>
<evidence type="ECO:0000256" key="1">
    <source>
        <dbReference type="ARBA" id="ARBA00004134"/>
    </source>
</evidence>
<feature type="region of interest" description="Actin-binding" evidence="10">
    <location>
        <begin position="607"/>
        <end position="629"/>
    </location>
</feature>
<dbReference type="SUPFAM" id="SSF50044">
    <property type="entry name" value="SH3-domain"/>
    <property type="match status" value="1"/>
</dbReference>
<dbReference type="AlphaFoldDB" id="A0A9N9G0U3"/>
<dbReference type="Gene3D" id="1.20.5.4820">
    <property type="match status" value="1"/>
</dbReference>
<dbReference type="Gene3D" id="1.20.58.530">
    <property type="match status" value="1"/>
</dbReference>
<dbReference type="Proteomes" id="UP000789739">
    <property type="component" value="Unassembled WGS sequence"/>
</dbReference>
<dbReference type="GO" id="GO:0016459">
    <property type="term" value="C:myosin complex"/>
    <property type="evidence" value="ECO:0007669"/>
    <property type="project" value="UniProtKB-KW"/>
</dbReference>
<dbReference type="Pfam" id="PF06017">
    <property type="entry name" value="Myosin_TH1"/>
    <property type="match status" value="1"/>
</dbReference>
<evidence type="ECO:0000256" key="9">
    <source>
        <dbReference type="PROSITE-ProRule" id="PRU00192"/>
    </source>
</evidence>
<dbReference type="EMBL" id="CAJVPI010000759">
    <property type="protein sequence ID" value="CAG8569607.1"/>
    <property type="molecule type" value="Genomic_DNA"/>
</dbReference>
<feature type="non-terminal residue" evidence="15">
    <location>
        <position position="1"/>
    </location>
</feature>
<dbReference type="PRINTS" id="PR00452">
    <property type="entry name" value="SH3DOMAIN"/>
</dbReference>
<proteinExistence type="inferred from homology"/>
<keyword evidence="4 10" id="KW-0547">Nucleotide-binding</keyword>
<keyword evidence="8 10" id="KW-0009">Actin-binding</keyword>
<dbReference type="PANTHER" id="PTHR13140:SF837">
    <property type="entry name" value="MYOSIN-3-RELATED"/>
    <property type="match status" value="1"/>
</dbReference>
<dbReference type="InterPro" id="IPR027417">
    <property type="entry name" value="P-loop_NTPase"/>
</dbReference>
<dbReference type="Gene3D" id="2.30.30.40">
    <property type="entry name" value="SH3 Domains"/>
    <property type="match status" value="1"/>
</dbReference>
<keyword evidence="3 9" id="KW-0728">SH3 domain</keyword>
<dbReference type="GO" id="GO:0005886">
    <property type="term" value="C:plasma membrane"/>
    <property type="evidence" value="ECO:0007669"/>
    <property type="project" value="TreeGrafter"/>
</dbReference>
<dbReference type="Gene3D" id="1.10.10.820">
    <property type="match status" value="1"/>
</dbReference>
<evidence type="ECO:0000256" key="6">
    <source>
        <dbReference type="ARBA" id="ARBA00023123"/>
    </source>
</evidence>
<protein>
    <submittedName>
        <fullName evidence="15">8402_t:CDS:1</fullName>
    </submittedName>
</protein>
<feature type="compositionally biased region" description="Pro residues" evidence="11">
    <location>
        <begin position="1023"/>
        <end position="1038"/>
    </location>
</feature>
<dbReference type="OrthoDB" id="6108017at2759"/>
<dbReference type="InterPro" id="IPR010926">
    <property type="entry name" value="Myosin_TH1"/>
</dbReference>
<dbReference type="SMART" id="SM00326">
    <property type="entry name" value="SH3"/>
    <property type="match status" value="1"/>
</dbReference>
<evidence type="ECO:0000259" key="13">
    <source>
        <dbReference type="PROSITE" id="PS51456"/>
    </source>
</evidence>
<dbReference type="Pfam" id="PF00063">
    <property type="entry name" value="Myosin_head"/>
    <property type="match status" value="1"/>
</dbReference>
<dbReference type="GO" id="GO:0000146">
    <property type="term" value="F:microfilament motor activity"/>
    <property type="evidence" value="ECO:0007669"/>
    <property type="project" value="TreeGrafter"/>
</dbReference>
<evidence type="ECO:0000259" key="14">
    <source>
        <dbReference type="PROSITE" id="PS51757"/>
    </source>
</evidence>
<dbReference type="PROSITE" id="PS51456">
    <property type="entry name" value="MYOSIN_MOTOR"/>
    <property type="match status" value="1"/>
</dbReference>
<feature type="binding site" evidence="10">
    <location>
        <begin position="147"/>
        <end position="154"/>
    </location>
    <ligand>
        <name>ATP</name>
        <dbReference type="ChEBI" id="CHEBI:30616"/>
    </ligand>
</feature>
<feature type="domain" description="SH3" evidence="12">
    <location>
        <begin position="958"/>
        <end position="1021"/>
    </location>
</feature>
<dbReference type="Gene3D" id="3.40.850.10">
    <property type="entry name" value="Kinesin motor domain"/>
    <property type="match status" value="1"/>
</dbReference>
<dbReference type="SMART" id="SM00242">
    <property type="entry name" value="MYSc"/>
    <property type="match status" value="1"/>
</dbReference>
<organism evidence="15 16">
    <name type="scientific">Paraglomus brasilianum</name>
    <dbReference type="NCBI Taxonomy" id="144538"/>
    <lineage>
        <taxon>Eukaryota</taxon>
        <taxon>Fungi</taxon>
        <taxon>Fungi incertae sedis</taxon>
        <taxon>Mucoromycota</taxon>
        <taxon>Glomeromycotina</taxon>
        <taxon>Glomeromycetes</taxon>
        <taxon>Paraglomerales</taxon>
        <taxon>Paraglomeraceae</taxon>
        <taxon>Paraglomus</taxon>
    </lineage>
</organism>
<keyword evidence="7 10" id="KW-0505">Motor protein</keyword>
<keyword evidence="6 10" id="KW-0518">Myosin</keyword>
<evidence type="ECO:0000256" key="7">
    <source>
        <dbReference type="ARBA" id="ARBA00023175"/>
    </source>
</evidence>
<evidence type="ECO:0000256" key="4">
    <source>
        <dbReference type="ARBA" id="ARBA00022741"/>
    </source>
</evidence>
<comment type="similarity">
    <text evidence="2 10">Belongs to the TRAFAC class myosin-kinesin ATPase superfamily. Myosin family.</text>
</comment>
<dbReference type="Pfam" id="PF00018">
    <property type="entry name" value="SH3_1"/>
    <property type="match status" value="1"/>
</dbReference>
<dbReference type="InterPro" id="IPR001452">
    <property type="entry name" value="SH3_domain"/>
</dbReference>
<dbReference type="GO" id="GO:0051666">
    <property type="term" value="P:actin cortical patch localization"/>
    <property type="evidence" value="ECO:0007669"/>
    <property type="project" value="TreeGrafter"/>
</dbReference>
<keyword evidence="16" id="KW-1185">Reference proteome</keyword>
<comment type="caution">
    <text evidence="15">The sequence shown here is derived from an EMBL/GenBank/DDBJ whole genome shotgun (WGS) entry which is preliminary data.</text>
</comment>
<dbReference type="InterPro" id="IPR036028">
    <property type="entry name" value="SH3-like_dom_sf"/>
</dbReference>
<dbReference type="PANTHER" id="PTHR13140">
    <property type="entry name" value="MYOSIN"/>
    <property type="match status" value="1"/>
</dbReference>
<keyword evidence="5 10" id="KW-0067">ATP-binding</keyword>
<sequence>PPKKKAQLQKIEKADWKEGFKKKQVGVADMTMLSKVNNDSINENLRKRFENGEIYVCLTEKANIIKYLVGSLYVSAYSGFLIKQTYIGHVLISVNPFRDLGIYTDEVLNSYTGKNRLEMPPHVYAVAESSYYHMNSYKENQCIIISGESGAGKTEAAKRIMQYIATVSGSGSSAIKEIKDMVLATNPLLESFGCAKTLRNNNSSRHGKYLEILFNSNGEPVGAKITNYLLEKGRVVGQIENERNFHIFYQFTKAASPEYQEKFGIQGPESYLYTNGSGCLDVQGIDDVEDFSETLNSMNIIGLSQEEQDGIFAMLAIILWLGNVQFTEGEDQNSAVVDDENVTSFIAYIMEVDADTVNKVLTNRTIETQRGGRRGSVYDVPLNPVQAAAVRDALAKAIYNNLFEWIVERINSAMRERSKSSYVIGVLDIYGFEIFDENSFEQLCINYVNEKLQQIFIELTLKTEQEEYVKEKIKWTPIDFFNNKIVCDLIEEKRPPGIFAAMNDACATAHADPGAADNSFVQRLGSLSSNPHFESRGAKFLIKHYAGEVLYTISGMTDKNKDQLVKDLLELIASSSNAFLQTLFPNKVDRDSKKRPPTASDKIKSSANDLVTNLMQAQPSYIRTIKPNHNKSPKEYDQKVVLHQIKYLGLNENIRVRRAGFAYRQTFEKFLERFYLLSRSTSYAGEYTWQGDGKSGSERILKDCGIAKEEWQMGVTKAFIRHPETIWALEHLRDRFWHNMAMRIQRAYRSYVRYKNECATRIQRCWKKNKDQIIYLQLRDYGHQVLANRKERRRFSLLSMRKFMGDYLSVGKPGGSGDFLRNACNLRDNEQVAFSAKIQLLVPRLGRSSKPGPRHLVMTDKSILIVISTLEKKLLTMSIERSISLNAISGVSLSNLRDDWVVLHINNPTKETGDPVFSCFFKTEFVVHLLQRTGGRISVNVSSQIEYARKLGKTATIKFTKDETGIYDFSSQEQGELPFRKDDILEIVKKETDGVDNGWWLARKDGKEGWVPSNYLEEVETPKPAPAPPLPTKRPSPPAADKTSPPKPPSSFNSSNTAPVPVMPGLAPATGGVPKWKQDLEARKAAKAAGGKEIPGASASRPTPVAPPKPATGARKPPIAPKKPGVVPKPAAPRKPGVGTKPPVAPPRPGAASIADAIKARSRMQNPPEDNDDDEWN</sequence>
<comment type="subcellular location">
    <subcellularLocation>
        <location evidence="1">Cytoplasm</location>
        <location evidence="1">Cytoskeleton</location>
        <location evidence="1">Actin patch</location>
    </subcellularLocation>
</comment>
<dbReference type="GO" id="GO:0051015">
    <property type="term" value="F:actin filament binding"/>
    <property type="evidence" value="ECO:0007669"/>
    <property type="project" value="TreeGrafter"/>
</dbReference>
<name>A0A9N9G0U3_9GLOM</name>
<dbReference type="FunFam" id="1.20.120.720:FF:000015">
    <property type="entry name" value="Myosin I"/>
    <property type="match status" value="1"/>
</dbReference>
<evidence type="ECO:0000256" key="3">
    <source>
        <dbReference type="ARBA" id="ARBA00022443"/>
    </source>
</evidence>